<gene>
    <name evidence="11" type="ORF">NITHO_3070004</name>
</gene>
<reference evidence="11 12" key="1">
    <citation type="journal article" date="2012" name="ISME J.">
        <title>Nitrification expanded: discovery, physiology and genomics of a nitrite-oxidizing bacterium from the phylum Chloroflexi.</title>
        <authorList>
            <person name="Sorokin D.Y."/>
            <person name="Lucker S."/>
            <person name="Vejmelkova D."/>
            <person name="Kostrikina N.A."/>
            <person name="Kleerebezem R."/>
            <person name="Rijpstra W.I."/>
            <person name="Damste J.S."/>
            <person name="Le Paslier D."/>
            <person name="Muyzer G."/>
            <person name="Wagner M."/>
            <person name="van Loosdrecht M.C."/>
            <person name="Daims H."/>
        </authorList>
    </citation>
    <scope>NUCLEOTIDE SEQUENCE [LARGE SCALE GENOMIC DNA]</scope>
    <source>
        <strain evidence="12">none</strain>
    </source>
</reference>
<keyword evidence="5 9" id="KW-0479">Metal-binding</keyword>
<dbReference type="PANTHER" id="PTHR42859">
    <property type="entry name" value="OXIDOREDUCTASE"/>
    <property type="match status" value="1"/>
</dbReference>
<keyword evidence="7 9" id="KW-0408">Iron</keyword>
<protein>
    <recommendedName>
        <fullName evidence="9">Ferredoxin</fullName>
    </recommendedName>
</protein>
<dbReference type="GO" id="GO:0009055">
    <property type="term" value="F:electron transfer activity"/>
    <property type="evidence" value="ECO:0007669"/>
    <property type="project" value="UniProtKB-UniRule"/>
</dbReference>
<dbReference type="RefSeq" id="WP_008477959.1">
    <property type="nucleotide sequence ID" value="NZ_CAGS01000232.1"/>
</dbReference>
<evidence type="ECO:0000256" key="2">
    <source>
        <dbReference type="ARBA" id="ARBA00001966"/>
    </source>
</evidence>
<dbReference type="AlphaFoldDB" id="I4EHB6"/>
<proteinExistence type="predicted"/>
<comment type="cofactor">
    <cofactor evidence="1">
        <name>[3Fe-4S] cluster</name>
        <dbReference type="ChEBI" id="CHEBI:21137"/>
    </cofactor>
</comment>
<dbReference type="GO" id="GO:0051539">
    <property type="term" value="F:4 iron, 4 sulfur cluster binding"/>
    <property type="evidence" value="ECO:0007669"/>
    <property type="project" value="UniProtKB-UniRule"/>
</dbReference>
<accession>I4EHB6</accession>
<organism evidence="11 12">
    <name type="scientific">Nitrolancea hollandica Lb</name>
    <dbReference type="NCBI Taxonomy" id="1129897"/>
    <lineage>
        <taxon>Bacteria</taxon>
        <taxon>Pseudomonadati</taxon>
        <taxon>Thermomicrobiota</taxon>
        <taxon>Thermomicrobia</taxon>
        <taxon>Sphaerobacterales</taxon>
        <taxon>Sphaerobacterineae</taxon>
        <taxon>Sphaerobacteraceae</taxon>
        <taxon>Nitrolancea</taxon>
    </lineage>
</organism>
<keyword evidence="4 9" id="KW-0004">4Fe-4S</keyword>
<evidence type="ECO:0000256" key="9">
    <source>
        <dbReference type="RuleBase" id="RU365098"/>
    </source>
</evidence>
<comment type="function">
    <text evidence="9">Ferredoxins are iron-sulfur proteins that transfer electrons in a wide variety of metabolic reactions.</text>
</comment>
<evidence type="ECO:0000256" key="4">
    <source>
        <dbReference type="ARBA" id="ARBA00022485"/>
    </source>
</evidence>
<dbReference type="SUPFAM" id="SSF54862">
    <property type="entry name" value="4Fe-4S ferredoxins"/>
    <property type="match status" value="1"/>
</dbReference>
<evidence type="ECO:0000259" key="10">
    <source>
        <dbReference type="PROSITE" id="PS51379"/>
    </source>
</evidence>
<dbReference type="PRINTS" id="PR00354">
    <property type="entry name" value="7FE8SFRDOXIN"/>
</dbReference>
<evidence type="ECO:0000256" key="1">
    <source>
        <dbReference type="ARBA" id="ARBA00001927"/>
    </source>
</evidence>
<dbReference type="OrthoDB" id="9798098at2"/>
<name>I4EHB6_9BACT</name>
<evidence type="ECO:0000256" key="3">
    <source>
        <dbReference type="ARBA" id="ARBA00022448"/>
    </source>
</evidence>
<feature type="domain" description="4Fe-4S ferredoxin-type" evidence="10">
    <location>
        <begin position="35"/>
        <end position="64"/>
    </location>
</feature>
<dbReference type="InterPro" id="IPR000813">
    <property type="entry name" value="7Fe_ferredoxin"/>
</dbReference>
<dbReference type="InterPro" id="IPR017896">
    <property type="entry name" value="4Fe4S_Fe-S-bd"/>
</dbReference>
<dbReference type="Proteomes" id="UP000004221">
    <property type="component" value="Unassembled WGS sequence"/>
</dbReference>
<sequence>MTYVITQPCVDEMNQDCVDVCPVACIYFDSEDEDRILYINPDECIECAACESACPVTAIFQVDDVPAEWNEYIELNRLWFEDKDAVRERINELEPAKTH</sequence>
<dbReference type="InterPro" id="IPR050294">
    <property type="entry name" value="RnfB_subfamily"/>
</dbReference>
<dbReference type="PROSITE" id="PS00198">
    <property type="entry name" value="4FE4S_FER_1"/>
    <property type="match status" value="1"/>
</dbReference>
<dbReference type="Pfam" id="PF12838">
    <property type="entry name" value="Fer4_7"/>
    <property type="match status" value="1"/>
</dbReference>
<evidence type="ECO:0000313" key="11">
    <source>
        <dbReference type="EMBL" id="CCF84078.1"/>
    </source>
</evidence>
<dbReference type="InterPro" id="IPR017900">
    <property type="entry name" value="4Fe4S_Fe_S_CS"/>
</dbReference>
<evidence type="ECO:0000313" key="12">
    <source>
        <dbReference type="Proteomes" id="UP000004221"/>
    </source>
</evidence>
<dbReference type="Gene3D" id="3.30.70.20">
    <property type="match status" value="1"/>
</dbReference>
<evidence type="ECO:0000256" key="7">
    <source>
        <dbReference type="ARBA" id="ARBA00023004"/>
    </source>
</evidence>
<dbReference type="GO" id="GO:0046872">
    <property type="term" value="F:metal ion binding"/>
    <property type="evidence" value="ECO:0007669"/>
    <property type="project" value="UniProtKB-UniRule"/>
</dbReference>
<evidence type="ECO:0000256" key="6">
    <source>
        <dbReference type="ARBA" id="ARBA00022982"/>
    </source>
</evidence>
<keyword evidence="3 9" id="KW-0813">Transport</keyword>
<keyword evidence="8 9" id="KW-0411">Iron-sulfur</keyword>
<keyword evidence="6 9" id="KW-0249">Electron transport</keyword>
<comment type="cofactor">
    <cofactor evidence="2 9">
        <name>[4Fe-4S] cluster</name>
        <dbReference type="ChEBI" id="CHEBI:49883"/>
    </cofactor>
</comment>
<evidence type="ECO:0000256" key="8">
    <source>
        <dbReference type="ARBA" id="ARBA00023014"/>
    </source>
</evidence>
<keyword evidence="12" id="KW-1185">Reference proteome</keyword>
<dbReference type="PROSITE" id="PS51379">
    <property type="entry name" value="4FE4S_FER_2"/>
    <property type="match status" value="1"/>
</dbReference>
<dbReference type="PANTHER" id="PTHR42859:SF2">
    <property type="entry name" value="FERREDOXIN"/>
    <property type="match status" value="1"/>
</dbReference>
<evidence type="ECO:0000256" key="5">
    <source>
        <dbReference type="ARBA" id="ARBA00022723"/>
    </source>
</evidence>
<dbReference type="EMBL" id="CAGS01000232">
    <property type="protein sequence ID" value="CCF84078.1"/>
    <property type="molecule type" value="Genomic_DNA"/>
</dbReference>
<comment type="caution">
    <text evidence="11">The sequence shown here is derived from an EMBL/GenBank/DDBJ whole genome shotgun (WGS) entry which is preliminary data.</text>
</comment>